<proteinExistence type="predicted"/>
<reference evidence="1 2" key="1">
    <citation type="submission" date="2019-01" db="EMBL/GenBank/DDBJ databases">
        <authorList>
            <person name="Brito A."/>
        </authorList>
    </citation>
    <scope>NUCLEOTIDE SEQUENCE [LARGE SCALE GENOMIC DNA]</scope>
    <source>
        <strain evidence="1">1</strain>
    </source>
</reference>
<dbReference type="OrthoDB" id="516320at2"/>
<organism evidence="1 2">
    <name type="scientific">Hyella patelloides LEGE 07179</name>
    <dbReference type="NCBI Taxonomy" id="945734"/>
    <lineage>
        <taxon>Bacteria</taxon>
        <taxon>Bacillati</taxon>
        <taxon>Cyanobacteriota</taxon>
        <taxon>Cyanophyceae</taxon>
        <taxon>Pleurocapsales</taxon>
        <taxon>Hyellaceae</taxon>
        <taxon>Hyella</taxon>
    </lineage>
</organism>
<gene>
    <name evidence="1" type="ORF">H1P_4050006</name>
</gene>
<sequence>MQTEIKLTKTELRKISREFRTIASRLLRTEYKQGMSNLKRFVAFIEENKIINEFIQEHNKYNFHEEIYDSNGFAVIPDDSKSHEISYVYQLLKAHLEECKNNGKDIGYVNLAMHFGRSKKFQETVDNFGKNVISPFVSHVEGYLTDLQIDMGDEDQTKISIQVHGDNYGGNLGNTMSETNIDQSNSSIGIGVSQNSEIKTEKIAGTINEASQKNIAEVAAEIQELLEQLSQSYPTSTSKEKTILVAEAVDRIEHNPTFKAKVINALKAGGTEAFKEAIDRPFVNILLATFEGWKETE</sequence>
<protein>
    <submittedName>
        <fullName evidence="1">Uncharacterized protein</fullName>
    </submittedName>
</protein>
<evidence type="ECO:0000313" key="2">
    <source>
        <dbReference type="Proteomes" id="UP000320055"/>
    </source>
</evidence>
<dbReference type="EMBL" id="CAACVJ010000341">
    <property type="protein sequence ID" value="VEP16115.1"/>
    <property type="molecule type" value="Genomic_DNA"/>
</dbReference>
<keyword evidence="2" id="KW-1185">Reference proteome</keyword>
<dbReference type="RefSeq" id="WP_144874956.1">
    <property type="nucleotide sequence ID" value="NZ_LR214141.1"/>
</dbReference>
<accession>A0A563VXI2</accession>
<evidence type="ECO:0000313" key="1">
    <source>
        <dbReference type="EMBL" id="VEP16115.1"/>
    </source>
</evidence>
<name>A0A563VXI2_9CYAN</name>
<dbReference type="Proteomes" id="UP000320055">
    <property type="component" value="Unassembled WGS sequence"/>
</dbReference>
<dbReference type="AlphaFoldDB" id="A0A563VXI2"/>